<keyword evidence="3" id="KW-1185">Reference proteome</keyword>
<comment type="similarity">
    <text evidence="1">Belongs to the UPF0305 family.</text>
</comment>
<sequence length="182" mass="21070">MIVQMEKIEDVLSCREIHREKLHYILKNEANHISLQDIMKASFFLINDARYVQESYRKEYIKAYTHAFITRIKEVKEHKTHDNECLNLQEIQNAIAILMEQEKQTLDGEGFDPAFFKIYKVISVYTTFILGEPVHPVGTPFPGGLKVQYNGENYLCPVKERQKDNPGAVCGFCVAEQDPETI</sequence>
<protein>
    <recommendedName>
        <fullName evidence="1">UPF0305 protein BK009_11175</fullName>
    </recommendedName>
</protein>
<dbReference type="AlphaFoldDB" id="A0A2H4VTV8"/>
<reference evidence="2 3" key="1">
    <citation type="submission" date="2016-10" db="EMBL/GenBank/DDBJ databases">
        <title>Comparative genomics between deep and shallow subseafloor isolates.</title>
        <authorList>
            <person name="Ishii S."/>
            <person name="Miller J.R."/>
            <person name="Sutton G."/>
            <person name="Suzuki S."/>
            <person name="Methe B."/>
            <person name="Inagaki F."/>
            <person name="Imachi H."/>
        </authorList>
    </citation>
    <scope>NUCLEOTIDE SEQUENCE [LARGE SCALE GENOMIC DNA]</scope>
    <source>
        <strain evidence="2 3">A8p</strain>
    </source>
</reference>
<dbReference type="KEGG" id="msub:BK009_11175"/>
<proteinExistence type="inferred from homology"/>
<dbReference type="Proteomes" id="UP000232631">
    <property type="component" value="Chromosome"/>
</dbReference>
<gene>
    <name evidence="2" type="ORF">BK009_11175</name>
</gene>
<evidence type="ECO:0000256" key="1">
    <source>
        <dbReference type="HAMAP-Rule" id="MF_00763"/>
    </source>
</evidence>
<organism evidence="2 3">
    <name type="scientific">Methanobacterium subterraneum</name>
    <dbReference type="NCBI Taxonomy" id="59277"/>
    <lineage>
        <taxon>Archaea</taxon>
        <taxon>Methanobacteriati</taxon>
        <taxon>Methanobacteriota</taxon>
        <taxon>Methanomada group</taxon>
        <taxon>Methanobacteria</taxon>
        <taxon>Methanobacteriales</taxon>
        <taxon>Methanobacteriaceae</taxon>
        <taxon>Methanobacterium</taxon>
    </lineage>
</organism>
<accession>A0A2H4VTV8</accession>
<name>A0A2H4VTV8_9EURY</name>
<dbReference type="Pfam" id="PF09888">
    <property type="entry name" value="DUF2115"/>
    <property type="match status" value="1"/>
</dbReference>
<evidence type="ECO:0000313" key="2">
    <source>
        <dbReference type="EMBL" id="AUB61541.1"/>
    </source>
</evidence>
<dbReference type="EMBL" id="CP017768">
    <property type="protein sequence ID" value="AUB61541.1"/>
    <property type="molecule type" value="Genomic_DNA"/>
</dbReference>
<dbReference type="InterPro" id="IPR019215">
    <property type="entry name" value="DUF2115"/>
</dbReference>
<evidence type="ECO:0000313" key="3">
    <source>
        <dbReference type="Proteomes" id="UP000232631"/>
    </source>
</evidence>
<dbReference type="HAMAP" id="MF_00763">
    <property type="entry name" value="UPF0305"/>
    <property type="match status" value="1"/>
</dbReference>